<evidence type="ECO:0000313" key="1">
    <source>
        <dbReference type="EMBL" id="CAF4393321.1"/>
    </source>
</evidence>
<sequence>MKFTDLKEQINQFSVENQFNDIDVIHFRNKLSELIEESKNPEMEPVPATGR</sequence>
<dbReference type="AlphaFoldDB" id="A0A820NMV5"/>
<dbReference type="Proteomes" id="UP000663844">
    <property type="component" value="Unassembled WGS sequence"/>
</dbReference>
<proteinExistence type="predicted"/>
<dbReference type="EMBL" id="CAJOAZ010025469">
    <property type="protein sequence ID" value="CAF4393321.1"/>
    <property type="molecule type" value="Genomic_DNA"/>
</dbReference>
<gene>
    <name evidence="1" type="ORF">OXD698_LOCUS51032</name>
</gene>
<organism evidence="1 2">
    <name type="scientific">Adineta steineri</name>
    <dbReference type="NCBI Taxonomy" id="433720"/>
    <lineage>
        <taxon>Eukaryota</taxon>
        <taxon>Metazoa</taxon>
        <taxon>Spiralia</taxon>
        <taxon>Gnathifera</taxon>
        <taxon>Rotifera</taxon>
        <taxon>Eurotatoria</taxon>
        <taxon>Bdelloidea</taxon>
        <taxon>Adinetida</taxon>
        <taxon>Adinetidae</taxon>
        <taxon>Adineta</taxon>
    </lineage>
</organism>
<accession>A0A820NMV5</accession>
<protein>
    <submittedName>
        <fullName evidence="1">Uncharacterized protein</fullName>
    </submittedName>
</protein>
<name>A0A820NMV5_9BILA</name>
<feature type="non-terminal residue" evidence="1">
    <location>
        <position position="51"/>
    </location>
</feature>
<evidence type="ECO:0000313" key="2">
    <source>
        <dbReference type="Proteomes" id="UP000663844"/>
    </source>
</evidence>
<comment type="caution">
    <text evidence="1">The sequence shown here is derived from an EMBL/GenBank/DDBJ whole genome shotgun (WGS) entry which is preliminary data.</text>
</comment>
<reference evidence="1" key="1">
    <citation type="submission" date="2021-02" db="EMBL/GenBank/DDBJ databases">
        <authorList>
            <person name="Nowell W R."/>
        </authorList>
    </citation>
    <scope>NUCLEOTIDE SEQUENCE</scope>
</reference>